<evidence type="ECO:0000313" key="4">
    <source>
        <dbReference type="Proteomes" id="UP000323166"/>
    </source>
</evidence>
<keyword evidence="1" id="KW-0560">Oxidoreductase</keyword>
<dbReference type="Gene3D" id="1.20.1050.140">
    <property type="match status" value="1"/>
</dbReference>
<dbReference type="InterPro" id="IPR004017">
    <property type="entry name" value="Cys_rich_dom"/>
</dbReference>
<name>A0A5S4ZPT6_9FIRM</name>
<feature type="domain" description="Cysteine-rich" evidence="2">
    <location>
        <begin position="144"/>
        <end position="233"/>
    </location>
</feature>
<feature type="domain" description="Cysteine-rich" evidence="2">
    <location>
        <begin position="4"/>
        <end position="83"/>
    </location>
</feature>
<sequence>MKLSYFPGCSLGSTAKEYDKSARIACQALGVELVELKDWVCCGATSAHSTNHLLSIALPSRNVALAQEAGMDLAIPCSACYSRVKKADHVLRHDGELRKEIESIVDFKYNGKINVVSLLEALVSQVGVEAIAKKVQKPLKGLKVVCFYGCLLVRPPEVTNFDNTENPMSMDNIVKALGAETIQWSYKTDCCGANLGLTSTKVVQGMVNRLIEAAKEVEAMAIVTACPLCQSNLEMRRQERGTELPTFFFTELIGLALGLPDAKKWFNLHLINPNPLLQSLSLAD</sequence>
<accession>A0A5S4ZPT6</accession>
<dbReference type="PANTHER" id="PTHR42947">
    <property type="entry name" value="COB--COM HETERODISULFIDE REDUCTASE SUBUNIT B 1"/>
    <property type="match status" value="1"/>
</dbReference>
<evidence type="ECO:0000256" key="1">
    <source>
        <dbReference type="ARBA" id="ARBA00023002"/>
    </source>
</evidence>
<gene>
    <name evidence="3" type="ORF">LX24_01927</name>
</gene>
<proteinExistence type="predicted"/>
<dbReference type="RefSeq" id="WP_166511938.1">
    <property type="nucleotide sequence ID" value="NZ_VNHM01000010.1"/>
</dbReference>
<dbReference type="Pfam" id="PF02754">
    <property type="entry name" value="CCG"/>
    <property type="match status" value="2"/>
</dbReference>
<protein>
    <submittedName>
        <fullName evidence="3">Heterodisulfide reductase subunit B</fullName>
    </submittedName>
</protein>
<comment type="caution">
    <text evidence="3">The sequence shown here is derived from an EMBL/GenBank/DDBJ whole genome shotgun (WGS) entry which is preliminary data.</text>
</comment>
<dbReference type="PANTHER" id="PTHR42947:SF1">
    <property type="entry name" value="COB--COM HETERODISULFIDE REDUCTASE SUBUNIT B 1"/>
    <property type="match status" value="1"/>
</dbReference>
<evidence type="ECO:0000313" key="3">
    <source>
        <dbReference type="EMBL" id="TYO94912.1"/>
    </source>
</evidence>
<dbReference type="GO" id="GO:0016491">
    <property type="term" value="F:oxidoreductase activity"/>
    <property type="evidence" value="ECO:0007669"/>
    <property type="project" value="UniProtKB-KW"/>
</dbReference>
<keyword evidence="4" id="KW-1185">Reference proteome</keyword>
<dbReference type="InterPro" id="IPR051278">
    <property type="entry name" value="HdrB/HdrD_reductase"/>
</dbReference>
<reference evidence="3 4" key="1">
    <citation type="submission" date="2019-07" db="EMBL/GenBank/DDBJ databases">
        <title>Genomic Encyclopedia of Type Strains, Phase I: the one thousand microbial genomes (KMG-I) project.</title>
        <authorList>
            <person name="Kyrpides N."/>
        </authorList>
    </citation>
    <scope>NUCLEOTIDE SEQUENCE [LARGE SCALE GENOMIC DNA]</scope>
    <source>
        <strain evidence="3 4">DSM 6562</strain>
    </source>
</reference>
<dbReference type="EMBL" id="VNHM01000010">
    <property type="protein sequence ID" value="TYO94912.1"/>
    <property type="molecule type" value="Genomic_DNA"/>
</dbReference>
<evidence type="ECO:0000259" key="2">
    <source>
        <dbReference type="Pfam" id="PF02754"/>
    </source>
</evidence>
<dbReference type="Proteomes" id="UP000323166">
    <property type="component" value="Unassembled WGS sequence"/>
</dbReference>
<dbReference type="AlphaFoldDB" id="A0A5S4ZPT6"/>
<organism evidence="3 4">
    <name type="scientific">Desulfallas thermosapovorans DSM 6562</name>
    <dbReference type="NCBI Taxonomy" id="1121431"/>
    <lineage>
        <taxon>Bacteria</taxon>
        <taxon>Bacillati</taxon>
        <taxon>Bacillota</taxon>
        <taxon>Clostridia</taxon>
        <taxon>Eubacteriales</taxon>
        <taxon>Desulfallaceae</taxon>
        <taxon>Desulfallas</taxon>
    </lineage>
</organism>